<gene>
    <name evidence="3" type="ORF">CPBF424_15340</name>
</gene>
<evidence type="ECO:0000313" key="4">
    <source>
        <dbReference type="Proteomes" id="UP000254168"/>
    </source>
</evidence>
<evidence type="ECO:0000313" key="3">
    <source>
        <dbReference type="EMBL" id="SUZ27741.1"/>
    </source>
</evidence>
<comment type="caution">
    <text evidence="3">The sequence shown here is derived from an EMBL/GenBank/DDBJ whole genome shotgun (WGS) entry which is preliminary data.</text>
</comment>
<name>A0AA46C7A1_9XANT</name>
<accession>A0AA46C7A1</accession>
<proteinExistence type="predicted"/>
<dbReference type="Proteomes" id="UP000254168">
    <property type="component" value="Unassembled WGS sequence"/>
</dbReference>
<reference evidence="3 4" key="1">
    <citation type="submission" date="2018-06" db="EMBL/GenBank/DDBJ databases">
        <authorList>
            <person name="Pothier F. J."/>
        </authorList>
    </citation>
    <scope>NUCLEOTIDE SEQUENCE [LARGE SCALE GENOMIC DNA]</scope>
    <source>
        <strain evidence="3 4">CPBF 424</strain>
    </source>
</reference>
<evidence type="ECO:0008006" key="5">
    <source>
        <dbReference type="Google" id="ProtNLM"/>
    </source>
</evidence>
<dbReference type="PROSITE" id="PS51257">
    <property type="entry name" value="PROKAR_LIPOPROTEIN"/>
    <property type="match status" value="1"/>
</dbReference>
<dbReference type="AlphaFoldDB" id="A0AA46C7A1"/>
<protein>
    <recommendedName>
        <fullName evidence="5">Secreted protein</fullName>
    </recommendedName>
</protein>
<keyword evidence="4" id="KW-1185">Reference proteome</keyword>
<evidence type="ECO:0000256" key="1">
    <source>
        <dbReference type="SAM" id="MobiDB-lite"/>
    </source>
</evidence>
<feature type="signal peptide" evidence="2">
    <location>
        <begin position="1"/>
        <end position="21"/>
    </location>
</feature>
<organism evidence="3 4">
    <name type="scientific">Xanthomonas euroxanthea</name>
    <dbReference type="NCBI Taxonomy" id="2259622"/>
    <lineage>
        <taxon>Bacteria</taxon>
        <taxon>Pseudomonadati</taxon>
        <taxon>Pseudomonadota</taxon>
        <taxon>Gammaproteobacteria</taxon>
        <taxon>Lysobacterales</taxon>
        <taxon>Lysobacteraceae</taxon>
        <taxon>Xanthomonas</taxon>
    </lineage>
</organism>
<feature type="chain" id="PRO_5041452915" description="Secreted protein" evidence="2">
    <location>
        <begin position="22"/>
        <end position="75"/>
    </location>
</feature>
<keyword evidence="2" id="KW-0732">Signal</keyword>
<evidence type="ECO:0000256" key="2">
    <source>
        <dbReference type="SAM" id="SignalP"/>
    </source>
</evidence>
<sequence>MALRSLLSVSLLASVACGRQAAAASTAAASQALAGVSTTRLHRCLRPATASSPSTDPPMPASPVHAGHAWQAQVH</sequence>
<feature type="region of interest" description="Disordered" evidence="1">
    <location>
        <begin position="46"/>
        <end position="75"/>
    </location>
</feature>
<dbReference type="EMBL" id="UIHB01000002">
    <property type="protein sequence ID" value="SUZ27741.1"/>
    <property type="molecule type" value="Genomic_DNA"/>
</dbReference>